<dbReference type="EMBL" id="VJZN01000002">
    <property type="protein sequence ID" value="TRX09885.1"/>
    <property type="molecule type" value="Genomic_DNA"/>
</dbReference>
<reference evidence="2 3" key="1">
    <citation type="submission" date="2019-07" db="EMBL/GenBank/DDBJ databases">
        <title>Novel species of Flavobacterium.</title>
        <authorList>
            <person name="Liu Q."/>
            <person name="Xin Y.-H."/>
        </authorList>
    </citation>
    <scope>NUCLEOTIDE SEQUENCE [LARGE SCALE GENOMIC DNA]</scope>
    <source>
        <strain evidence="2 3">GSP39</strain>
    </source>
</reference>
<keyword evidence="3" id="KW-1185">Reference proteome</keyword>
<dbReference type="RefSeq" id="WP_143386633.1">
    <property type="nucleotide sequence ID" value="NZ_VJZM01000006.1"/>
</dbReference>
<comment type="caution">
    <text evidence="2">The sequence shown here is derived from an EMBL/GenBank/DDBJ whole genome shotgun (WGS) entry which is preliminary data.</text>
</comment>
<name>A0ABY3CPU9_9FLAO</name>
<keyword evidence="1" id="KW-0175">Coiled coil</keyword>
<gene>
    <name evidence="2" type="ORF">FNW12_01865</name>
</gene>
<sequence>MIKENPDLQNDWAFDIKNEPIHISFAESGAKGYYCMGCGLEMDAYKRKKNLHLKSFFRHLAKNVDKNKIECHVASKEYRERLAKNVLHRLKELKVPDVFKFPPKGVIGNPNLLQEKTTIKAHTVKSELVFFEDEEGTIKWGKNPEIEDRYLLIRPDITFFDENEKPILFVEFVITHKPDVDKITKLKRIGINTVQIIIPKVPEEEIENCLKKITKVKWVYNEIESYAEYIPTSSGITEGILSIDEEQRKLFEESYSCRATQLGNLVRAINRCMESQSYKRVEQHFEHEISRIEKASSGAKSRLDDMETNFEREVFTEFESEKNTIEERRRELNKLQKEWKEHFSDVEKRFHTKSGKLREEQEYTNRQITTRFGVGNTEEGIRNDHNDRIKHIREEEEAITREEEKLSNRGTTNREEELSHREFFEQLDIEEQSRYRSEIERLSRNEIDTVREIEALPINFEQKETILGEEYSKLEKRVGTEFKQRSDDNKQRITEFRERVVLSMEGNDHTDRELPDRLKKLSEARRFLYNWEAEKRNDERHRIAIESIRKGNHKKWNQ</sequence>
<organism evidence="2 3">
    <name type="scientific">Flavobacterium gawalongense</name>
    <dbReference type="NCBI Taxonomy" id="2594432"/>
    <lineage>
        <taxon>Bacteria</taxon>
        <taxon>Pseudomonadati</taxon>
        <taxon>Bacteroidota</taxon>
        <taxon>Flavobacteriia</taxon>
        <taxon>Flavobacteriales</taxon>
        <taxon>Flavobacteriaceae</taxon>
        <taxon>Flavobacterium</taxon>
    </lineage>
</organism>
<accession>A0ABY3CPU9</accession>
<feature type="coiled-coil region" evidence="1">
    <location>
        <begin position="382"/>
        <end position="409"/>
    </location>
</feature>
<evidence type="ECO:0000313" key="2">
    <source>
        <dbReference type="EMBL" id="TRX09885.1"/>
    </source>
</evidence>
<feature type="coiled-coil region" evidence="1">
    <location>
        <begin position="315"/>
        <end position="342"/>
    </location>
</feature>
<proteinExistence type="predicted"/>
<evidence type="ECO:0000313" key="3">
    <source>
        <dbReference type="Proteomes" id="UP000318528"/>
    </source>
</evidence>
<protein>
    <recommendedName>
        <fullName evidence="4">Competence protein</fullName>
    </recommendedName>
</protein>
<dbReference type="Proteomes" id="UP000318528">
    <property type="component" value="Unassembled WGS sequence"/>
</dbReference>
<evidence type="ECO:0008006" key="4">
    <source>
        <dbReference type="Google" id="ProtNLM"/>
    </source>
</evidence>
<evidence type="ECO:0000256" key="1">
    <source>
        <dbReference type="SAM" id="Coils"/>
    </source>
</evidence>